<dbReference type="Proteomes" id="UP000004208">
    <property type="component" value="Unassembled WGS sequence"/>
</dbReference>
<dbReference type="InterPro" id="IPR036761">
    <property type="entry name" value="TTHA0802/YceI-like_sf"/>
</dbReference>
<evidence type="ECO:0000256" key="2">
    <source>
        <dbReference type="SAM" id="Phobius"/>
    </source>
</evidence>
<dbReference type="PANTHER" id="PTHR34406">
    <property type="entry name" value="PROTEIN YCEI"/>
    <property type="match status" value="1"/>
</dbReference>
<dbReference type="OrthoDB" id="117810at2"/>
<dbReference type="PANTHER" id="PTHR34406:SF1">
    <property type="entry name" value="PROTEIN YCEI"/>
    <property type="match status" value="1"/>
</dbReference>
<keyword evidence="5" id="KW-1185">Reference proteome</keyword>
<proteinExistence type="inferred from homology"/>
<dbReference type="STRING" id="585529.HMPREF0291_11638"/>
<keyword evidence="2" id="KW-0812">Transmembrane</keyword>
<keyword evidence="2" id="KW-1133">Transmembrane helix</keyword>
<dbReference type="InterPro" id="IPR007372">
    <property type="entry name" value="Lipid/polyisoprenoid-bd_YceI"/>
</dbReference>
<dbReference type="SUPFAM" id="SSF101874">
    <property type="entry name" value="YceI-like"/>
    <property type="match status" value="1"/>
</dbReference>
<evidence type="ECO:0000256" key="1">
    <source>
        <dbReference type="ARBA" id="ARBA00008812"/>
    </source>
</evidence>
<name>D7WCV0_9CORY</name>
<gene>
    <name evidence="4" type="ORF">HMPREF0291_11638</name>
</gene>
<evidence type="ECO:0000259" key="3">
    <source>
        <dbReference type="SMART" id="SM00867"/>
    </source>
</evidence>
<evidence type="ECO:0000313" key="5">
    <source>
        <dbReference type="Proteomes" id="UP000004208"/>
    </source>
</evidence>
<feature type="transmembrane region" description="Helical" evidence="2">
    <location>
        <begin position="9"/>
        <end position="33"/>
    </location>
</feature>
<feature type="domain" description="Lipid/polyisoprenoid-binding YceI-like" evidence="3">
    <location>
        <begin position="58"/>
        <end position="229"/>
    </location>
</feature>
<dbReference type="Pfam" id="PF04264">
    <property type="entry name" value="YceI"/>
    <property type="match status" value="1"/>
</dbReference>
<protein>
    <submittedName>
        <fullName evidence="4">YceI-like domain protein</fullName>
    </submittedName>
</protein>
<keyword evidence="2" id="KW-0472">Membrane</keyword>
<organism evidence="4 5">
    <name type="scientific">Corynebacterium genitalium ATCC 33030</name>
    <dbReference type="NCBI Taxonomy" id="585529"/>
    <lineage>
        <taxon>Bacteria</taxon>
        <taxon>Bacillati</taxon>
        <taxon>Actinomycetota</taxon>
        <taxon>Actinomycetes</taxon>
        <taxon>Mycobacteriales</taxon>
        <taxon>Corynebacteriaceae</taxon>
        <taxon>Corynebacterium</taxon>
    </lineage>
</organism>
<sequence length="231" mass="24938">MQTRTQKIVFFGGLAVIIPLTLVAIVPLVFALFNSPGIKTEPIDDSGAKAATTDVDGHWVVSNQMGKNATSAGFTFSELLPGDERVTSGSTPAVTGEMTIEAGTLTAGEVTVDMTNIVTDRDVRDVNVRRSILHTEEYPEATFVLTEPVDVSQLPDDGSIGTVTLTGDMTIHGETNTITQEFNALRTEDNVIVHADIPFNRLDYGVETPEFVAAKIAEEGEINIRLKMDKQ</sequence>
<dbReference type="eggNOG" id="COG2353">
    <property type="taxonomic scope" value="Bacteria"/>
</dbReference>
<dbReference type="EMBL" id="ACLJ02000003">
    <property type="protein sequence ID" value="EFK53981.1"/>
    <property type="molecule type" value="Genomic_DNA"/>
</dbReference>
<accession>D7WCV0</accession>
<dbReference type="SMART" id="SM00867">
    <property type="entry name" value="YceI"/>
    <property type="match status" value="1"/>
</dbReference>
<dbReference type="Gene3D" id="2.40.128.110">
    <property type="entry name" value="Lipid/polyisoprenoid-binding, YceI-like"/>
    <property type="match status" value="1"/>
</dbReference>
<reference evidence="4" key="1">
    <citation type="submission" date="2010-06" db="EMBL/GenBank/DDBJ databases">
        <authorList>
            <person name="Muzny D."/>
            <person name="Qin X."/>
            <person name="Buhay C."/>
            <person name="Dugan-Rocha S."/>
            <person name="Ding Y."/>
            <person name="Chen G."/>
            <person name="Hawes A."/>
            <person name="Holder M."/>
            <person name="Jhangiani S."/>
            <person name="Johnson A."/>
            <person name="Khan Z."/>
            <person name="Li Z."/>
            <person name="Liu W."/>
            <person name="Liu X."/>
            <person name="Perez L."/>
            <person name="Shen H."/>
            <person name="Wang Q."/>
            <person name="Watt J."/>
            <person name="Xi L."/>
            <person name="Xin Y."/>
            <person name="Zhou J."/>
            <person name="Deng J."/>
            <person name="Jiang H."/>
            <person name="Liu Y."/>
            <person name="Qu J."/>
            <person name="Song X.-Z."/>
            <person name="Zhang L."/>
            <person name="Villasana D."/>
            <person name="Johnson A."/>
            <person name="Liu J."/>
            <person name="Liyanage D."/>
            <person name="Lorensuhewa L."/>
            <person name="Robinson T."/>
            <person name="Song A."/>
            <person name="Song B.-B."/>
            <person name="Dinh H."/>
            <person name="Thornton R."/>
            <person name="Coyle M."/>
            <person name="Francisco L."/>
            <person name="Jackson L."/>
            <person name="Javaid M."/>
            <person name="Korchina V."/>
            <person name="Kovar C."/>
            <person name="Mata R."/>
            <person name="Mathew T."/>
            <person name="Ngo R."/>
            <person name="Nguyen L."/>
            <person name="Nguyen N."/>
            <person name="Okwuonu G."/>
            <person name="Ongeri F."/>
            <person name="Pham C."/>
            <person name="Simmons D."/>
            <person name="Wilczek-Boney K."/>
            <person name="Hale W."/>
            <person name="Jakkamsetti A."/>
            <person name="Pham P."/>
            <person name="Ruth R."/>
            <person name="San Lucas F."/>
            <person name="Warren J."/>
            <person name="Zhang J."/>
            <person name="Zhao Z."/>
            <person name="Zhou C."/>
            <person name="Zhu D."/>
            <person name="Lee S."/>
            <person name="Bess C."/>
            <person name="Blankenburg K."/>
            <person name="Forbes L."/>
            <person name="Fu Q."/>
            <person name="Gubbala S."/>
            <person name="Hirani K."/>
            <person name="Jayaseelan J.C."/>
            <person name="Lara F."/>
            <person name="Munidasa M."/>
            <person name="Palculict T."/>
            <person name="Patil S."/>
            <person name="Pu L.-L."/>
            <person name="Saada N."/>
            <person name="Tang L."/>
            <person name="Weissenberger G."/>
            <person name="Zhu Y."/>
            <person name="Hemphill L."/>
            <person name="Shang Y."/>
            <person name="Youmans B."/>
            <person name="Ayvaz T."/>
            <person name="Ross M."/>
            <person name="Santibanez J."/>
            <person name="Aqrawi P."/>
            <person name="Gross S."/>
            <person name="Joshi V."/>
            <person name="Fowler G."/>
            <person name="Nazareth L."/>
            <person name="Reid J."/>
            <person name="Worley K."/>
            <person name="Petrosino J."/>
            <person name="Highlander S."/>
            <person name="Gibbs R."/>
        </authorList>
    </citation>
    <scope>NUCLEOTIDE SEQUENCE [LARGE SCALE GENOMIC DNA]</scope>
    <source>
        <strain evidence="4">ATCC 33030</strain>
    </source>
</reference>
<comment type="similarity">
    <text evidence="1">Belongs to the UPF0312 family.</text>
</comment>
<dbReference type="AlphaFoldDB" id="D7WCV0"/>
<dbReference type="HOGENOM" id="CLU_099007_0_0_11"/>
<dbReference type="RefSeq" id="WP_005290183.1">
    <property type="nucleotide sequence ID" value="NZ_CM000961.1"/>
</dbReference>
<comment type="caution">
    <text evidence="4">The sequence shown here is derived from an EMBL/GenBank/DDBJ whole genome shotgun (WGS) entry which is preliminary data.</text>
</comment>
<evidence type="ECO:0000313" key="4">
    <source>
        <dbReference type="EMBL" id="EFK53981.1"/>
    </source>
</evidence>